<organism evidence="1 2">
    <name type="scientific">Reticulomyxa filosa</name>
    <dbReference type="NCBI Taxonomy" id="46433"/>
    <lineage>
        <taxon>Eukaryota</taxon>
        <taxon>Sar</taxon>
        <taxon>Rhizaria</taxon>
        <taxon>Retaria</taxon>
        <taxon>Foraminifera</taxon>
        <taxon>Monothalamids</taxon>
        <taxon>Reticulomyxidae</taxon>
        <taxon>Reticulomyxa</taxon>
    </lineage>
</organism>
<sequence length="725" mass="85063">FFFFFLHVCGVKINITFPSSIVPGVTKLRDGDKLSFRLRFEKKYILVDVKLIEKAPMYAHTHICVYNILCTYIILIPYKLFCLNSRKIKDIPVSPELEEKVSSYCDISRWFEDPSQGIYTHICIYLFIFLHTCQLNDNNVAKESHPIGVGKVIMQCICEPCQVPDLLLCALSPSRQNQDVNEDEHDEEVNPANSSEKNEEIVKLLKLVEEFHEMTEEDNLLPLLQKCIDIILEEKIVECDIQSNFVIPNGCANDNTSKIVRIYLYCREISSTSTNKPLILLQKGQGYPMREVSAETAYLYVADFRVKKNTSLSVDVKYRHLCTSVIVGQRCAYFVELKNQVYFQSVHNAFSYMKSKVVDNPSQFSNVFVTRHLMENIRDEESFQFSRQAMRDMVKEVQKPTKELQSLFQKITDQLNKNEVDIKLIYQIIFVCEQLGEQRQYLYPPQLFAAVKCAITTPNIIETMKSMFWIDLKCNIYGDKIAKAEGFQQFMLIPCFNLLGSRQMQMNDDFLRRFDSRNFRKVPQLAIRCIDVVETDLKIRRLLTFSPKLCTELYLMQILHWQDDDDLSQEVLKHLLSNNEFMTVQTWAKLWTSYNSKCADVISKLHKCNFEKWSQFVERLQTIQALKEDQTRKKLLAIFDERDFQKSVVLSDKTFIAFISFILKHKDIIWQNWENVLQTLDYYIDKTEMIYHADTLMAIFGVLWKYCLFDQKLLKGMSVMLLRNY</sequence>
<protein>
    <submittedName>
        <fullName evidence="1">Uncharacterized protein</fullName>
    </submittedName>
</protein>
<dbReference type="AlphaFoldDB" id="X6MK23"/>
<proteinExistence type="predicted"/>
<name>X6MK23_RETFI</name>
<keyword evidence="2" id="KW-1185">Reference proteome</keyword>
<dbReference type="Proteomes" id="UP000023152">
    <property type="component" value="Unassembled WGS sequence"/>
</dbReference>
<feature type="non-terminal residue" evidence="1">
    <location>
        <position position="1"/>
    </location>
</feature>
<dbReference type="EMBL" id="ASPP01020270">
    <property type="protein sequence ID" value="ETO14006.1"/>
    <property type="molecule type" value="Genomic_DNA"/>
</dbReference>
<gene>
    <name evidence="1" type="ORF">RFI_23359</name>
</gene>
<accession>X6MK23</accession>
<reference evidence="1 2" key="1">
    <citation type="journal article" date="2013" name="Curr. Biol.">
        <title>The Genome of the Foraminiferan Reticulomyxa filosa.</title>
        <authorList>
            <person name="Glockner G."/>
            <person name="Hulsmann N."/>
            <person name="Schleicher M."/>
            <person name="Noegel A.A."/>
            <person name="Eichinger L."/>
            <person name="Gallinger C."/>
            <person name="Pawlowski J."/>
            <person name="Sierra R."/>
            <person name="Euteneuer U."/>
            <person name="Pillet L."/>
            <person name="Moustafa A."/>
            <person name="Platzer M."/>
            <person name="Groth M."/>
            <person name="Szafranski K."/>
            <person name="Schliwa M."/>
        </authorList>
    </citation>
    <scope>NUCLEOTIDE SEQUENCE [LARGE SCALE GENOMIC DNA]</scope>
</reference>
<evidence type="ECO:0000313" key="1">
    <source>
        <dbReference type="EMBL" id="ETO14006.1"/>
    </source>
</evidence>
<comment type="caution">
    <text evidence="1">The sequence shown here is derived from an EMBL/GenBank/DDBJ whole genome shotgun (WGS) entry which is preliminary data.</text>
</comment>
<evidence type="ECO:0000313" key="2">
    <source>
        <dbReference type="Proteomes" id="UP000023152"/>
    </source>
</evidence>